<dbReference type="OrthoDB" id="4682787at2759"/>
<accession>A0A0F7TNA3</accession>
<evidence type="ECO:0000256" key="6">
    <source>
        <dbReference type="SAM" id="MobiDB-lite"/>
    </source>
</evidence>
<protein>
    <submittedName>
        <fullName evidence="9">Putative 60s ribosomal protein l36</fullName>
    </submittedName>
</protein>
<dbReference type="InterPro" id="IPR049326">
    <property type="entry name" value="Rhodopsin_dom_fungi"/>
</dbReference>
<keyword evidence="3 7" id="KW-1133">Transmembrane helix</keyword>
<dbReference type="InterPro" id="IPR052337">
    <property type="entry name" value="SAT4-like"/>
</dbReference>
<comment type="subcellular location">
    <subcellularLocation>
        <location evidence="1">Membrane</location>
        <topology evidence="1">Multi-pass membrane protein</topology>
    </subcellularLocation>
</comment>
<evidence type="ECO:0000256" key="3">
    <source>
        <dbReference type="ARBA" id="ARBA00022989"/>
    </source>
</evidence>
<evidence type="ECO:0000256" key="7">
    <source>
        <dbReference type="SAM" id="Phobius"/>
    </source>
</evidence>
<dbReference type="STRING" id="104259.A0A0F7TNA3"/>
<feature type="compositionally biased region" description="Polar residues" evidence="6">
    <location>
        <begin position="311"/>
        <end position="320"/>
    </location>
</feature>
<feature type="transmembrane region" description="Helical" evidence="7">
    <location>
        <begin position="36"/>
        <end position="58"/>
    </location>
</feature>
<evidence type="ECO:0000256" key="2">
    <source>
        <dbReference type="ARBA" id="ARBA00022692"/>
    </source>
</evidence>
<dbReference type="PANTHER" id="PTHR33048">
    <property type="entry name" value="PTH11-LIKE INTEGRAL MEMBRANE PROTEIN (AFU_ORTHOLOGUE AFUA_5G11245)"/>
    <property type="match status" value="1"/>
</dbReference>
<organism evidence="9 10">
    <name type="scientific">Penicillium brasilianum</name>
    <dbReference type="NCBI Taxonomy" id="104259"/>
    <lineage>
        <taxon>Eukaryota</taxon>
        <taxon>Fungi</taxon>
        <taxon>Dikarya</taxon>
        <taxon>Ascomycota</taxon>
        <taxon>Pezizomycotina</taxon>
        <taxon>Eurotiomycetes</taxon>
        <taxon>Eurotiomycetidae</taxon>
        <taxon>Eurotiales</taxon>
        <taxon>Aspergillaceae</taxon>
        <taxon>Penicillium</taxon>
    </lineage>
</organism>
<feature type="transmembrane region" description="Helical" evidence="7">
    <location>
        <begin position="111"/>
        <end position="129"/>
    </location>
</feature>
<evidence type="ECO:0000259" key="8">
    <source>
        <dbReference type="Pfam" id="PF20684"/>
    </source>
</evidence>
<feature type="compositionally biased region" description="Polar residues" evidence="6">
    <location>
        <begin position="387"/>
        <end position="397"/>
    </location>
</feature>
<evidence type="ECO:0000256" key="5">
    <source>
        <dbReference type="ARBA" id="ARBA00038359"/>
    </source>
</evidence>
<keyword evidence="10" id="KW-1185">Reference proteome</keyword>
<keyword evidence="9" id="KW-0689">Ribosomal protein</keyword>
<keyword evidence="4 7" id="KW-0472">Membrane</keyword>
<dbReference type="GO" id="GO:0005840">
    <property type="term" value="C:ribosome"/>
    <property type="evidence" value="ECO:0007669"/>
    <property type="project" value="UniProtKB-KW"/>
</dbReference>
<evidence type="ECO:0000313" key="9">
    <source>
        <dbReference type="EMBL" id="CEJ58194.1"/>
    </source>
</evidence>
<dbReference type="GO" id="GO:0016020">
    <property type="term" value="C:membrane"/>
    <property type="evidence" value="ECO:0007669"/>
    <property type="project" value="UniProtKB-SubCell"/>
</dbReference>
<feature type="region of interest" description="Disordered" evidence="6">
    <location>
        <begin position="309"/>
        <end position="414"/>
    </location>
</feature>
<evidence type="ECO:0000256" key="1">
    <source>
        <dbReference type="ARBA" id="ARBA00004141"/>
    </source>
</evidence>
<gene>
    <name evidence="9" type="ORF">PMG11_06860</name>
</gene>
<keyword evidence="9" id="KW-0687">Ribonucleoprotein</keyword>
<feature type="compositionally biased region" description="Basic and acidic residues" evidence="6">
    <location>
        <begin position="398"/>
        <end position="414"/>
    </location>
</feature>
<feature type="transmembrane region" description="Helical" evidence="7">
    <location>
        <begin position="70"/>
        <end position="91"/>
    </location>
</feature>
<feature type="transmembrane region" description="Helical" evidence="7">
    <location>
        <begin position="232"/>
        <end position="253"/>
    </location>
</feature>
<reference evidence="10" key="1">
    <citation type="journal article" date="2015" name="Genome Announc.">
        <title>Draft genome sequence of the fungus Penicillium brasilianum MG11.</title>
        <authorList>
            <person name="Horn F."/>
            <person name="Linde J."/>
            <person name="Mattern D.J."/>
            <person name="Walther G."/>
            <person name="Guthke R."/>
            <person name="Brakhage A.A."/>
            <person name="Valiante V."/>
        </authorList>
    </citation>
    <scope>NUCLEOTIDE SEQUENCE [LARGE SCALE GENOMIC DNA]</scope>
    <source>
        <strain evidence="10">MG11</strain>
    </source>
</reference>
<dbReference type="Proteomes" id="UP000042958">
    <property type="component" value="Unassembled WGS sequence"/>
</dbReference>
<feature type="transmembrane region" description="Helical" evidence="7">
    <location>
        <begin position="150"/>
        <end position="173"/>
    </location>
</feature>
<name>A0A0F7TNA3_PENBI</name>
<sequence>MSLSPEAVAKLLAQPALSPPSGVTPDFDNPPNTNGLAWFVTTFCMVIATLCIFLRLYSRCWLDKTLRLEEVLMIGAYGAYWGTAYAGYALIYAPGYGIHTWNLHNKDLIRPLYLILVYGCCYSSTLPLIKTAILLDWGRIFMPIDRRKNLFWWGCMTVIALQCLWGMLCIILLNAQCRPHEAIWKFYLPSKCYSLPSVMLSSASVQVVSDIAMFLLPQRIIWRLQMNWQKKIGISIIFGVGILASVAACLRLARTVDFARMADTMYLISPLLFWACAEMTCGFFIFSVPCLSKIIIASGMPRKVKRALGFSGQSKGPSNENPDHSPDYGSHPARKPSNHKPWMAPDSTYSRLEEGGIQLKTPGKSESQTTLHVGPQSHEQQPPLHVTCTSDISIVSESRSHAGSERDGKDHWTR</sequence>
<evidence type="ECO:0000256" key="4">
    <source>
        <dbReference type="ARBA" id="ARBA00023136"/>
    </source>
</evidence>
<dbReference type="EMBL" id="CDHK01000006">
    <property type="protein sequence ID" value="CEJ58194.1"/>
    <property type="molecule type" value="Genomic_DNA"/>
</dbReference>
<feature type="transmembrane region" description="Helical" evidence="7">
    <location>
        <begin position="265"/>
        <end position="296"/>
    </location>
</feature>
<proteinExistence type="inferred from homology"/>
<evidence type="ECO:0000313" key="10">
    <source>
        <dbReference type="Proteomes" id="UP000042958"/>
    </source>
</evidence>
<dbReference type="Pfam" id="PF20684">
    <property type="entry name" value="Fung_rhodopsin"/>
    <property type="match status" value="1"/>
</dbReference>
<feature type="domain" description="Rhodopsin" evidence="8">
    <location>
        <begin position="54"/>
        <end position="295"/>
    </location>
</feature>
<dbReference type="AlphaFoldDB" id="A0A0F7TNA3"/>
<keyword evidence="2 7" id="KW-0812">Transmembrane</keyword>
<comment type="similarity">
    <text evidence="5">Belongs to the SAT4 family.</text>
</comment>
<dbReference type="PANTHER" id="PTHR33048:SF47">
    <property type="entry name" value="INTEGRAL MEMBRANE PROTEIN-RELATED"/>
    <property type="match status" value="1"/>
</dbReference>